<accession>A0A8H6VQK1</accession>
<comment type="caution">
    <text evidence="2">The sequence shown here is derived from an EMBL/GenBank/DDBJ whole genome shotgun (WGS) entry which is preliminary data.</text>
</comment>
<proteinExistence type="predicted"/>
<dbReference type="AlphaFoldDB" id="A0A8H6VQK1"/>
<dbReference type="InterPro" id="IPR032675">
    <property type="entry name" value="LRR_dom_sf"/>
</dbReference>
<evidence type="ECO:0000313" key="2">
    <source>
        <dbReference type="EMBL" id="KAF7288376.1"/>
    </source>
</evidence>
<keyword evidence="3" id="KW-1185">Reference proteome</keyword>
<keyword evidence="1" id="KW-0175">Coiled coil</keyword>
<reference evidence="2" key="1">
    <citation type="submission" date="2020-05" db="EMBL/GenBank/DDBJ databases">
        <title>Mycena genomes resolve the evolution of fungal bioluminescence.</title>
        <authorList>
            <person name="Tsai I.J."/>
        </authorList>
    </citation>
    <scope>NUCLEOTIDE SEQUENCE</scope>
    <source>
        <strain evidence="2">110903Hualien_Pintung</strain>
    </source>
</reference>
<dbReference type="Proteomes" id="UP000613580">
    <property type="component" value="Unassembled WGS sequence"/>
</dbReference>
<gene>
    <name evidence="2" type="ORF">HMN09_01400700</name>
</gene>
<evidence type="ECO:0000313" key="3">
    <source>
        <dbReference type="Proteomes" id="UP000613580"/>
    </source>
</evidence>
<feature type="coiled-coil region" evidence="1">
    <location>
        <begin position="25"/>
        <end position="52"/>
    </location>
</feature>
<evidence type="ECO:0000256" key="1">
    <source>
        <dbReference type="SAM" id="Coils"/>
    </source>
</evidence>
<dbReference type="EMBL" id="JACAZE010000036">
    <property type="protein sequence ID" value="KAF7288376.1"/>
    <property type="molecule type" value="Genomic_DNA"/>
</dbReference>
<sequence length="503" mass="56169">MDPALAPLLGQPADTSLETHARMLLTTAQANFAQLEAQIQDLVLQREKERASIAFLKFVVAPVRKLPTEILTEILLTAAAIADYTTTKRSKGGIRARLTLSHVSTLWRAVSQQTPRLWVMELPINVCGKPEYASMTKELLSRSHPFPINIVIDNTPHGRSSSFASERVLDAVVSVAERWLTLKAVGVDPFSALARLNELPVMPHLTEVTFDHISPRERDYNLAFLRAPLLHVARITRAYNIQHLQLPWTQLTALELNGHFGEDTLAVLHQCTNLEEAEIECYGWKTPPPATNLPSPLVIFANLTALSVALKVDNDFARHPFFSQLSLPALAVLKLEFHAKFNWGDAMVTTLSQFFTRASALKTLEIREATFEPDQLITLLGGLSVLRKLIMYSCEHCFQDELIERLTYDASRGSETILPCLGNLTIQHAGDDFDDDLLADMIESRWNVTSPATSPGLLARLRSVDIHAGSYQYGDTTRKLGESAELQARMEVLRKEGMRVYLI</sequence>
<dbReference type="Gene3D" id="3.80.10.10">
    <property type="entry name" value="Ribonuclease Inhibitor"/>
    <property type="match status" value="1"/>
</dbReference>
<organism evidence="2 3">
    <name type="scientific">Mycena chlorophos</name>
    <name type="common">Agaric fungus</name>
    <name type="synonym">Agaricus chlorophos</name>
    <dbReference type="NCBI Taxonomy" id="658473"/>
    <lineage>
        <taxon>Eukaryota</taxon>
        <taxon>Fungi</taxon>
        <taxon>Dikarya</taxon>
        <taxon>Basidiomycota</taxon>
        <taxon>Agaricomycotina</taxon>
        <taxon>Agaricomycetes</taxon>
        <taxon>Agaricomycetidae</taxon>
        <taxon>Agaricales</taxon>
        <taxon>Marasmiineae</taxon>
        <taxon>Mycenaceae</taxon>
        <taxon>Mycena</taxon>
    </lineage>
</organism>
<name>A0A8H6VQK1_MYCCL</name>
<dbReference type="OrthoDB" id="3020626at2759"/>
<protein>
    <submittedName>
        <fullName evidence="2">F-box domain-containing protein</fullName>
    </submittedName>
</protein>
<dbReference type="SUPFAM" id="SSF52047">
    <property type="entry name" value="RNI-like"/>
    <property type="match status" value="1"/>
</dbReference>